<keyword evidence="4" id="KW-1003">Cell membrane</keyword>
<evidence type="ECO:0000259" key="12">
    <source>
        <dbReference type="PROSITE" id="PS50109"/>
    </source>
</evidence>
<dbReference type="SUPFAM" id="SSF47384">
    <property type="entry name" value="Homodimeric domain of signal transducing histidine kinase"/>
    <property type="match status" value="1"/>
</dbReference>
<evidence type="ECO:0000259" key="13">
    <source>
        <dbReference type="PROSITE" id="PS50112"/>
    </source>
</evidence>
<evidence type="ECO:0000256" key="4">
    <source>
        <dbReference type="ARBA" id="ARBA00022475"/>
    </source>
</evidence>
<reference evidence="15 16" key="1">
    <citation type="submission" date="2018-10" db="EMBL/GenBank/DDBJ databases">
        <title>Cultivation of a novel Methanohalophilus strain from Kebrit Deep of the Red Sea and a genomic comparison of members of the genus Methanohalophilus.</title>
        <authorList>
            <person name="Guan Y."/>
            <person name="Ngugi D.K."/>
            <person name="Stingl U."/>
        </authorList>
    </citation>
    <scope>NUCLEOTIDE SEQUENCE [LARGE SCALE GENOMIC DNA]</scope>
    <source>
        <strain evidence="15 16">DSM 3094</strain>
    </source>
</reference>
<organism evidence="15 16">
    <name type="scientific">Methanohalophilus halophilus</name>
    <dbReference type="NCBI Taxonomy" id="2177"/>
    <lineage>
        <taxon>Archaea</taxon>
        <taxon>Methanobacteriati</taxon>
        <taxon>Methanobacteriota</taxon>
        <taxon>Stenosarchaea group</taxon>
        <taxon>Methanomicrobia</taxon>
        <taxon>Methanosarcinales</taxon>
        <taxon>Methanosarcinaceae</taxon>
        <taxon>Methanohalophilus</taxon>
    </lineage>
</organism>
<dbReference type="GO" id="GO:0005524">
    <property type="term" value="F:ATP binding"/>
    <property type="evidence" value="ECO:0007669"/>
    <property type="project" value="UniProtKB-KW"/>
</dbReference>
<dbReference type="Pfam" id="PF13185">
    <property type="entry name" value="GAF_2"/>
    <property type="match status" value="1"/>
</dbReference>
<dbReference type="SMART" id="SM00387">
    <property type="entry name" value="HATPase_c"/>
    <property type="match status" value="1"/>
</dbReference>
<evidence type="ECO:0000313" key="16">
    <source>
        <dbReference type="Proteomes" id="UP000267921"/>
    </source>
</evidence>
<dbReference type="CDD" id="cd16922">
    <property type="entry name" value="HATPase_EvgS-ArcB-TorS-like"/>
    <property type="match status" value="1"/>
</dbReference>
<evidence type="ECO:0000313" key="15">
    <source>
        <dbReference type="EMBL" id="RNI07760.1"/>
    </source>
</evidence>
<keyword evidence="5" id="KW-0597">Phosphoprotein</keyword>
<evidence type="ECO:0000256" key="3">
    <source>
        <dbReference type="ARBA" id="ARBA00012438"/>
    </source>
</evidence>
<dbReference type="PROSITE" id="PS50113">
    <property type="entry name" value="PAC"/>
    <property type="match status" value="3"/>
</dbReference>
<dbReference type="InterPro" id="IPR035965">
    <property type="entry name" value="PAS-like_dom_sf"/>
</dbReference>
<dbReference type="Proteomes" id="UP000267921">
    <property type="component" value="Unassembled WGS sequence"/>
</dbReference>
<dbReference type="Gene3D" id="1.10.287.130">
    <property type="match status" value="1"/>
</dbReference>
<evidence type="ECO:0000256" key="10">
    <source>
        <dbReference type="ARBA" id="ARBA00023012"/>
    </source>
</evidence>
<dbReference type="SUPFAM" id="SSF55781">
    <property type="entry name" value="GAF domain-like"/>
    <property type="match status" value="2"/>
</dbReference>
<gene>
    <name evidence="15" type="ORF">EFE40_09460</name>
</gene>
<dbReference type="InterPro" id="IPR005467">
    <property type="entry name" value="His_kinase_dom"/>
</dbReference>
<keyword evidence="10" id="KW-0902">Two-component regulatory system</keyword>
<dbReference type="InterPro" id="IPR000700">
    <property type="entry name" value="PAS-assoc_C"/>
</dbReference>
<feature type="domain" description="PAC" evidence="14">
    <location>
        <begin position="218"/>
        <end position="267"/>
    </location>
</feature>
<dbReference type="Gene3D" id="3.30.565.10">
    <property type="entry name" value="Histidine kinase-like ATPase, C-terminal domain"/>
    <property type="match status" value="1"/>
</dbReference>
<dbReference type="InterPro" id="IPR000014">
    <property type="entry name" value="PAS"/>
</dbReference>
<dbReference type="Pfam" id="PF00512">
    <property type="entry name" value="HisKA"/>
    <property type="match status" value="1"/>
</dbReference>
<dbReference type="FunFam" id="3.30.565.10:FF:000023">
    <property type="entry name" value="PAS domain-containing sensor histidine kinase"/>
    <property type="match status" value="1"/>
</dbReference>
<feature type="domain" description="Histidine kinase" evidence="12">
    <location>
        <begin position="1151"/>
        <end position="1370"/>
    </location>
</feature>
<dbReference type="SUPFAM" id="SSF55785">
    <property type="entry name" value="PYP-like sensor domain (PAS domain)"/>
    <property type="match status" value="6"/>
</dbReference>
<proteinExistence type="predicted"/>
<keyword evidence="9" id="KW-0067">ATP-binding</keyword>
<dbReference type="SMART" id="SM00086">
    <property type="entry name" value="PAC"/>
    <property type="match status" value="4"/>
</dbReference>
<dbReference type="InterPro" id="IPR013656">
    <property type="entry name" value="PAS_4"/>
</dbReference>
<dbReference type="EC" id="2.7.13.3" evidence="3"/>
<sequence length="1374" mass="155313">MEHNLIPHKKSSIDTELFDLWEDNIAIISPDGTIIYTNKSWKQFAQNNDLDPLQCSEGTNYLQICDEATGEYSSESSIAAEGIRDVISGKKSIVKLEYPCHSPDENRWFLLKITPLSKTYPTDVFLQHIDITERKEAELLAKKEQRQLKKAQSIGNMGSWQFNLNTGTITISEESHRIYGLEIGKIYTIKEIQKFPLPEYRSMLDDALEKLVNGEREYDVEFKIKRPSDGCIVDIHSVAEYDSQENTVTGIIQDITEIKKSEAQILKNEQELDAIYQNAPVIMMLVDKERRVRKINDSGAKFAGEYPDELIGMRGGEALRCIHHLDDPKGCGFGPFCDECTVRNTVMDTFATGQSHKMVEATLPFLIEGKKKELTFLLSTSLIHFMKGPMVLVSILDITARKESEDEIKKLTEEYQTVFQGTQDAMFLMEVSDNNTFRYIRNNRAHQISTGFTLAYFRGKTPQELAGKKTGDQLSANYKRCVDSKDTVSYEETLEFPAGTRTWHVTLTPIFQNNEVRYIVGSRQDITERKEAENALIQSEAKFKSYIIQAPDGIFITDINGYYVDVNPAACEMTGYSEDELLGMNLLDILPHDIHEYAISKFEDSKNKGKIDIEIPYLTKEGDRRWWRITAAALSENRVIGFVKDITNQKDTESALSEALTNSQQREKEITELLNSTTAILEIDDFEVVARHIFDACARVIGAKAGYVALLSDTGEENELLFLEDGGMPCSVDPDLPMPVRGLRAEAYETGEVVYENDFMASEWVKYMPEGHMVLPNVLFSPLNVEGKTVGILGFAYKDGDFTEHDAWLAKTFGEYAAIALRNSHNFELLEKSEQRYRSIFETAANLITSVDSNGIIVDCNNQVKQVLGYDKGEIIGHPMSKTIHPDYHDKAFASLKEILESGYSNDKEYKMVKKNGEIIDVLINSSGINKSAEGYERTNCIISDITESKENVRRINYLTSILKSLRNVNQLIVTEQDPINLIQGICDNLTENQGYYNVWISLLDQYQNPIVVRQSGIENGFDLLLSQLRNKGLPYCARKALKENQIFVIDTPSEKCTACLVEDKCKQSIRFVSKFEYANKTYGIISAAVPYKYAYDEEVMSLFKEVVGDISFALYSLELEANRQKAEEALLESKIVAEEANRTKSEFLANMSHELRTPLNSVLGFSQILEKNPSNHLDDNELKYIGNVYRSGKHLLGLINNILDISKVESGNMDYVPENVNFAGIIDDTVVLIEPMANKKEIYLNYNNESGNINLQIDRMKFKEILYNLLSNAIKFTPAKGEVFIKSKIIDDHIQVSVSDTGVGIPEEEYQSIFDPFKQADSSSTRKYGGTGLGLALVKKYVEMHGGDIWIESEVGKGSTFTFTIPLKGDEQE</sequence>
<keyword evidence="11" id="KW-0472">Membrane</keyword>
<evidence type="ECO:0000256" key="9">
    <source>
        <dbReference type="ARBA" id="ARBA00022840"/>
    </source>
</evidence>
<evidence type="ECO:0000256" key="11">
    <source>
        <dbReference type="ARBA" id="ARBA00023136"/>
    </source>
</evidence>
<dbReference type="Pfam" id="PF02518">
    <property type="entry name" value="HATPase_c"/>
    <property type="match status" value="1"/>
</dbReference>
<dbReference type="PRINTS" id="PR00344">
    <property type="entry name" value="BCTRLSENSOR"/>
</dbReference>
<dbReference type="GO" id="GO:0009927">
    <property type="term" value="F:histidine phosphotransfer kinase activity"/>
    <property type="evidence" value="ECO:0007669"/>
    <property type="project" value="TreeGrafter"/>
</dbReference>
<dbReference type="Gene3D" id="3.30.450.40">
    <property type="match status" value="1"/>
</dbReference>
<dbReference type="PROSITE" id="PS50109">
    <property type="entry name" value="HIS_KIN"/>
    <property type="match status" value="1"/>
</dbReference>
<dbReference type="Pfam" id="PF13426">
    <property type="entry name" value="PAS_9"/>
    <property type="match status" value="2"/>
</dbReference>
<dbReference type="SUPFAM" id="SSF55874">
    <property type="entry name" value="ATPase domain of HSP90 chaperone/DNA topoisomerase II/histidine kinase"/>
    <property type="match status" value="1"/>
</dbReference>
<evidence type="ECO:0000256" key="5">
    <source>
        <dbReference type="ARBA" id="ARBA00022553"/>
    </source>
</evidence>
<dbReference type="SMART" id="SM00065">
    <property type="entry name" value="GAF"/>
    <property type="match status" value="1"/>
</dbReference>
<keyword evidence="6" id="KW-0808">Transferase</keyword>
<feature type="domain" description="PAC" evidence="14">
    <location>
        <begin position="906"/>
        <end position="958"/>
    </location>
</feature>
<dbReference type="InterPro" id="IPR036890">
    <property type="entry name" value="HATPase_C_sf"/>
</dbReference>
<dbReference type="CDD" id="cd00130">
    <property type="entry name" value="PAS"/>
    <property type="match status" value="2"/>
</dbReference>
<dbReference type="GO" id="GO:0000155">
    <property type="term" value="F:phosphorelay sensor kinase activity"/>
    <property type="evidence" value="ECO:0007669"/>
    <property type="project" value="InterPro"/>
</dbReference>
<name>A0A3M9L367_9EURY</name>
<comment type="caution">
    <text evidence="15">The sequence shown here is derived from an EMBL/GenBank/DDBJ whole genome shotgun (WGS) entry which is preliminary data.</text>
</comment>
<dbReference type="PROSITE" id="PS50112">
    <property type="entry name" value="PAS"/>
    <property type="match status" value="3"/>
</dbReference>
<dbReference type="InterPro" id="IPR003594">
    <property type="entry name" value="HATPase_dom"/>
</dbReference>
<dbReference type="PANTHER" id="PTHR43047:SF72">
    <property type="entry name" value="OSMOSENSING HISTIDINE PROTEIN KINASE SLN1"/>
    <property type="match status" value="1"/>
</dbReference>
<evidence type="ECO:0000256" key="2">
    <source>
        <dbReference type="ARBA" id="ARBA00004236"/>
    </source>
</evidence>
<keyword evidence="8" id="KW-0418">Kinase</keyword>
<dbReference type="InterPro" id="IPR036097">
    <property type="entry name" value="HisK_dim/P_sf"/>
</dbReference>
<dbReference type="EMBL" id="RJJG01000007">
    <property type="protein sequence ID" value="RNI07760.1"/>
    <property type="molecule type" value="Genomic_DNA"/>
</dbReference>
<dbReference type="InterPro" id="IPR001610">
    <property type="entry name" value="PAC"/>
</dbReference>
<protein>
    <recommendedName>
        <fullName evidence="3">histidine kinase</fullName>
        <ecNumber evidence="3">2.7.13.3</ecNumber>
    </recommendedName>
</protein>
<feature type="domain" description="PAS" evidence="13">
    <location>
        <begin position="833"/>
        <end position="903"/>
    </location>
</feature>
<dbReference type="FunFam" id="1.10.287.130:FF:000038">
    <property type="entry name" value="Sensory transduction histidine kinase"/>
    <property type="match status" value="1"/>
</dbReference>
<comment type="catalytic activity">
    <reaction evidence="1">
        <text>ATP + protein L-histidine = ADP + protein N-phospho-L-histidine.</text>
        <dbReference type="EC" id="2.7.13.3"/>
    </reaction>
</comment>
<dbReference type="InterPro" id="IPR003018">
    <property type="entry name" value="GAF"/>
</dbReference>
<feature type="domain" description="PAC" evidence="14">
    <location>
        <begin position="488"/>
        <end position="538"/>
    </location>
</feature>
<evidence type="ECO:0000256" key="6">
    <source>
        <dbReference type="ARBA" id="ARBA00022679"/>
    </source>
</evidence>
<dbReference type="Gene3D" id="3.30.450.20">
    <property type="entry name" value="PAS domain"/>
    <property type="match status" value="6"/>
</dbReference>
<evidence type="ECO:0000256" key="7">
    <source>
        <dbReference type="ARBA" id="ARBA00022741"/>
    </source>
</evidence>
<dbReference type="NCBIfam" id="TIGR00229">
    <property type="entry name" value="sensory_box"/>
    <property type="match status" value="3"/>
</dbReference>
<feature type="domain" description="PAS" evidence="13">
    <location>
        <begin position="539"/>
        <end position="609"/>
    </location>
</feature>
<dbReference type="InterPro" id="IPR004358">
    <property type="entry name" value="Sig_transdc_His_kin-like_C"/>
</dbReference>
<dbReference type="GO" id="GO:0005886">
    <property type="term" value="C:plasma membrane"/>
    <property type="evidence" value="ECO:0007669"/>
    <property type="project" value="UniProtKB-SubCell"/>
</dbReference>
<feature type="domain" description="PAS" evidence="13">
    <location>
        <begin position="268"/>
        <end position="312"/>
    </location>
</feature>
<accession>A0A3M9L367</accession>
<evidence type="ECO:0000259" key="14">
    <source>
        <dbReference type="PROSITE" id="PS50113"/>
    </source>
</evidence>
<dbReference type="Pfam" id="PF08448">
    <property type="entry name" value="PAS_4"/>
    <property type="match status" value="1"/>
</dbReference>
<dbReference type="SMART" id="SM00388">
    <property type="entry name" value="HisKA"/>
    <property type="match status" value="1"/>
</dbReference>
<evidence type="ECO:0000256" key="1">
    <source>
        <dbReference type="ARBA" id="ARBA00000085"/>
    </source>
</evidence>
<comment type="subcellular location">
    <subcellularLocation>
        <location evidence="2">Cell membrane</location>
    </subcellularLocation>
</comment>
<keyword evidence="7" id="KW-0547">Nucleotide-binding</keyword>
<dbReference type="SMART" id="SM00091">
    <property type="entry name" value="PAS"/>
    <property type="match status" value="5"/>
</dbReference>
<dbReference type="CDD" id="cd00082">
    <property type="entry name" value="HisKA"/>
    <property type="match status" value="1"/>
</dbReference>
<dbReference type="PANTHER" id="PTHR43047">
    <property type="entry name" value="TWO-COMPONENT HISTIDINE PROTEIN KINASE"/>
    <property type="match status" value="1"/>
</dbReference>
<evidence type="ECO:0000256" key="8">
    <source>
        <dbReference type="ARBA" id="ARBA00022777"/>
    </source>
</evidence>
<dbReference type="InterPro" id="IPR029016">
    <property type="entry name" value="GAF-like_dom_sf"/>
</dbReference>
<dbReference type="Pfam" id="PF13188">
    <property type="entry name" value="PAS_8"/>
    <property type="match status" value="1"/>
</dbReference>
<dbReference type="InterPro" id="IPR003661">
    <property type="entry name" value="HisK_dim/P_dom"/>
</dbReference>